<dbReference type="AlphaFoldDB" id="M1PZW1"/>
<accession>M1PZW1</accession>
<name>M1PZW1_METMZ</name>
<reference evidence="1 2" key="1">
    <citation type="journal article" date="2013" name="Genome Announc.">
        <title>Complete Genome of a Methanosarcina mazei Strain Isolated from Sediment Samples from an Amazonian Flooded Area.</title>
        <authorList>
            <person name="Assis das Gracas D."/>
            <person name="Thiago Juca Ramos R."/>
            <person name="Vieira Araujo A.C."/>
            <person name="Zahlouth R."/>
            <person name="Ribeiro Carneiro A."/>
            <person name="Souza Lopes T."/>
            <person name="Azevedo Barauna R."/>
            <person name="Azevedo V."/>
            <person name="Cruz Schneider M.P."/>
            <person name="Pellizari V.H."/>
            <person name="Silva A."/>
        </authorList>
    </citation>
    <scope>NUCLEOTIDE SEQUENCE [LARGE SCALE GENOMIC DNA]</scope>
    <source>
        <strain evidence="1 2">Tuc01</strain>
    </source>
</reference>
<dbReference type="HOGENOM" id="CLU_3039075_0_0_2"/>
<evidence type="ECO:0000313" key="1">
    <source>
        <dbReference type="EMBL" id="AGF97876.1"/>
    </source>
</evidence>
<dbReference type="BioCyc" id="MMAZ1236903:G139K-2460-MONOMER"/>
<dbReference type="EMBL" id="CP004144">
    <property type="protein sequence ID" value="AGF97876.1"/>
    <property type="molecule type" value="Genomic_DNA"/>
</dbReference>
<organism evidence="1 2">
    <name type="scientific">Methanosarcina mazei Tuc01</name>
    <dbReference type="NCBI Taxonomy" id="1236903"/>
    <lineage>
        <taxon>Archaea</taxon>
        <taxon>Methanobacteriati</taxon>
        <taxon>Methanobacteriota</taxon>
        <taxon>Stenosarchaea group</taxon>
        <taxon>Methanomicrobia</taxon>
        <taxon>Methanosarcinales</taxon>
        <taxon>Methanosarcinaceae</taxon>
        <taxon>Methanosarcina</taxon>
    </lineage>
</organism>
<evidence type="ECO:0000313" key="2">
    <source>
        <dbReference type="Proteomes" id="UP000011718"/>
    </source>
</evidence>
<sequence>MQTTTGRIYGFSVLEGNSVTRAKSSDFFMLIFDFIPVGCISEFNDKFRAPSLSK</sequence>
<gene>
    <name evidence="1" type="ORF">MmTuc01_2574</name>
</gene>
<protein>
    <submittedName>
        <fullName evidence="1">Uncharacterized protein</fullName>
    </submittedName>
</protein>
<dbReference type="KEGG" id="mmaz:MmTuc01_2574"/>
<proteinExistence type="predicted"/>
<dbReference type="Proteomes" id="UP000011718">
    <property type="component" value="Chromosome"/>
</dbReference>